<dbReference type="PROSITE" id="PS51186">
    <property type="entry name" value="GNAT"/>
    <property type="match status" value="1"/>
</dbReference>
<dbReference type="PANTHER" id="PTHR13947">
    <property type="entry name" value="GNAT FAMILY N-ACETYLTRANSFERASE"/>
    <property type="match status" value="1"/>
</dbReference>
<dbReference type="Proteomes" id="UP000326565">
    <property type="component" value="Unassembled WGS sequence"/>
</dbReference>
<dbReference type="AlphaFoldDB" id="A0A5N5XD67"/>
<dbReference type="EMBL" id="ML732161">
    <property type="protein sequence ID" value="KAB8078095.1"/>
    <property type="molecule type" value="Genomic_DNA"/>
</dbReference>
<keyword evidence="3" id="KW-0012">Acyltransferase</keyword>
<evidence type="ECO:0000313" key="4">
    <source>
        <dbReference type="Proteomes" id="UP000326565"/>
    </source>
</evidence>
<protein>
    <submittedName>
        <fullName evidence="3">Acyl-CoA N-acyltransferase</fullName>
    </submittedName>
</protein>
<evidence type="ECO:0000313" key="3">
    <source>
        <dbReference type="EMBL" id="KAB8078095.1"/>
    </source>
</evidence>
<keyword evidence="4" id="KW-1185">Reference proteome</keyword>
<dbReference type="InterPro" id="IPR000182">
    <property type="entry name" value="GNAT_dom"/>
</dbReference>
<reference evidence="3 4" key="1">
    <citation type="submission" date="2019-04" db="EMBL/GenBank/DDBJ databases">
        <title>Friends and foes A comparative genomics study of 23 Aspergillus species from section Flavi.</title>
        <authorList>
            <consortium name="DOE Joint Genome Institute"/>
            <person name="Kjaerbolling I."/>
            <person name="Vesth T."/>
            <person name="Frisvad J.C."/>
            <person name="Nybo J.L."/>
            <person name="Theobald S."/>
            <person name="Kildgaard S."/>
            <person name="Isbrandt T."/>
            <person name="Kuo A."/>
            <person name="Sato A."/>
            <person name="Lyhne E.K."/>
            <person name="Kogle M.E."/>
            <person name="Wiebenga A."/>
            <person name="Kun R.S."/>
            <person name="Lubbers R.J."/>
            <person name="Makela M.R."/>
            <person name="Barry K."/>
            <person name="Chovatia M."/>
            <person name="Clum A."/>
            <person name="Daum C."/>
            <person name="Haridas S."/>
            <person name="He G."/>
            <person name="LaButti K."/>
            <person name="Lipzen A."/>
            <person name="Mondo S."/>
            <person name="Riley R."/>
            <person name="Salamov A."/>
            <person name="Simmons B.A."/>
            <person name="Magnuson J.K."/>
            <person name="Henrissat B."/>
            <person name="Mortensen U.H."/>
            <person name="Larsen T.O."/>
            <person name="Devries R.P."/>
            <person name="Grigoriev I.V."/>
            <person name="Machida M."/>
            <person name="Baker S.E."/>
            <person name="Andersen M.R."/>
        </authorList>
    </citation>
    <scope>NUCLEOTIDE SEQUENCE [LARGE SCALE GENOMIC DNA]</scope>
    <source>
        <strain evidence="3 4">CBS 151.66</strain>
    </source>
</reference>
<accession>A0A5N5XD67</accession>
<evidence type="ECO:0000256" key="1">
    <source>
        <dbReference type="ARBA" id="ARBA00022679"/>
    </source>
</evidence>
<dbReference type="SUPFAM" id="SSF55729">
    <property type="entry name" value="Acyl-CoA N-acyltransferases (Nat)"/>
    <property type="match status" value="1"/>
</dbReference>
<name>A0A5N5XD67_9EURO</name>
<organism evidence="3 4">
    <name type="scientific">Aspergillus leporis</name>
    <dbReference type="NCBI Taxonomy" id="41062"/>
    <lineage>
        <taxon>Eukaryota</taxon>
        <taxon>Fungi</taxon>
        <taxon>Dikarya</taxon>
        <taxon>Ascomycota</taxon>
        <taxon>Pezizomycotina</taxon>
        <taxon>Eurotiomycetes</taxon>
        <taxon>Eurotiomycetidae</taxon>
        <taxon>Eurotiales</taxon>
        <taxon>Aspergillaceae</taxon>
        <taxon>Aspergillus</taxon>
        <taxon>Aspergillus subgen. Circumdati</taxon>
    </lineage>
</organism>
<dbReference type="Gene3D" id="3.40.630.30">
    <property type="match status" value="1"/>
</dbReference>
<dbReference type="Pfam" id="PF00583">
    <property type="entry name" value="Acetyltransf_1"/>
    <property type="match status" value="1"/>
</dbReference>
<dbReference type="CDD" id="cd04301">
    <property type="entry name" value="NAT_SF"/>
    <property type="match status" value="1"/>
</dbReference>
<evidence type="ECO:0000259" key="2">
    <source>
        <dbReference type="PROSITE" id="PS51186"/>
    </source>
</evidence>
<keyword evidence="1 3" id="KW-0808">Transferase</keyword>
<dbReference type="GO" id="GO:0008080">
    <property type="term" value="F:N-acetyltransferase activity"/>
    <property type="evidence" value="ECO:0007669"/>
    <property type="project" value="InterPro"/>
</dbReference>
<feature type="domain" description="N-acetyltransferase" evidence="2">
    <location>
        <begin position="25"/>
        <end position="171"/>
    </location>
</feature>
<dbReference type="OrthoDB" id="41532at2759"/>
<sequence>MGGTEAAATSSFILRNHHPGDMGWIVYRHGALYNKEYGWNERFEALVARVTADFIDYYDPKYERCWIAERDGEFLGCVMLVKDRESEDNAARLRLLLVEPSARGVGLGRALIRQCTKFARDVGYSRIRLWTNSILNSARYLYGKEGYKLIKTEDHELLGFKLTGENWEMLL</sequence>
<dbReference type="PANTHER" id="PTHR13947:SF37">
    <property type="entry name" value="LD18367P"/>
    <property type="match status" value="1"/>
</dbReference>
<dbReference type="InterPro" id="IPR016181">
    <property type="entry name" value="Acyl_CoA_acyltransferase"/>
</dbReference>
<proteinExistence type="predicted"/>
<gene>
    <name evidence="3" type="ORF">BDV29DRAFT_197496</name>
</gene>
<dbReference type="InterPro" id="IPR050769">
    <property type="entry name" value="NAT_camello-type"/>
</dbReference>